<gene>
    <name evidence="15" type="ORF">KDK_32150</name>
</gene>
<evidence type="ECO:0000256" key="3">
    <source>
        <dbReference type="ARBA" id="ARBA00022475"/>
    </source>
</evidence>
<dbReference type="AlphaFoldDB" id="A0A402AK45"/>
<dbReference type="InterPro" id="IPR051676">
    <property type="entry name" value="UPF0053_domain"/>
</dbReference>
<comment type="subcellular location">
    <subcellularLocation>
        <location evidence="1">Cell membrane</location>
        <topology evidence="1">Multi-pass membrane protein</topology>
    </subcellularLocation>
</comment>
<dbReference type="InterPro" id="IPR044751">
    <property type="entry name" value="Ion_transp-like_CBS"/>
</dbReference>
<dbReference type="InterPro" id="IPR046342">
    <property type="entry name" value="CBS_dom_sf"/>
</dbReference>
<dbReference type="OrthoDB" id="9798188at2"/>
<comment type="similarity">
    <text evidence="2">Belongs to the UPF0053 family.</text>
</comment>
<reference evidence="16" key="1">
    <citation type="submission" date="2018-12" db="EMBL/GenBank/DDBJ databases">
        <title>Tengunoibacter tsumagoiensis gen. nov., sp. nov., Dictyobacter kobayashii sp. nov., D. alpinus sp. nov., and D. joshuensis sp. nov. and description of Dictyobacteraceae fam. nov. within the order Ktedonobacterales isolated from Tengu-no-mugimeshi.</title>
        <authorList>
            <person name="Wang C.M."/>
            <person name="Zheng Y."/>
            <person name="Sakai Y."/>
            <person name="Toyoda A."/>
            <person name="Minakuchi Y."/>
            <person name="Abe K."/>
            <person name="Yokota A."/>
            <person name="Yabe S."/>
        </authorList>
    </citation>
    <scope>NUCLEOTIDE SEQUENCE [LARGE SCALE GENOMIC DNA]</scope>
    <source>
        <strain evidence="16">Uno11</strain>
    </source>
</reference>
<keyword evidence="4 10" id="KW-0812">Transmembrane</keyword>
<evidence type="ECO:0000256" key="2">
    <source>
        <dbReference type="ARBA" id="ARBA00006337"/>
    </source>
</evidence>
<evidence type="ECO:0000256" key="6">
    <source>
        <dbReference type="ARBA" id="ARBA00022989"/>
    </source>
</evidence>
<keyword evidence="8 10" id="KW-0472">Membrane</keyword>
<dbReference type="CDD" id="cd04590">
    <property type="entry name" value="CBS_pair_CorC_HlyC_assoc"/>
    <property type="match status" value="1"/>
</dbReference>
<comment type="caution">
    <text evidence="15">The sequence shown here is derived from an EMBL/GenBank/DDBJ whole genome shotgun (WGS) entry which is preliminary data.</text>
</comment>
<keyword evidence="7 9" id="KW-0129">CBS domain</keyword>
<evidence type="ECO:0000259" key="14">
    <source>
        <dbReference type="PROSITE" id="PS51846"/>
    </source>
</evidence>
<keyword evidence="3" id="KW-1003">Cell membrane</keyword>
<dbReference type="GO" id="GO:0005886">
    <property type="term" value="C:plasma membrane"/>
    <property type="evidence" value="ECO:0007669"/>
    <property type="project" value="UniProtKB-SubCell"/>
</dbReference>
<dbReference type="Pfam" id="PF03471">
    <property type="entry name" value="CorC_HlyC"/>
    <property type="match status" value="1"/>
</dbReference>
<feature type="transmembrane region" description="Helical" evidence="12">
    <location>
        <begin position="91"/>
        <end position="119"/>
    </location>
</feature>
<dbReference type="Gene3D" id="3.30.465.10">
    <property type="match status" value="1"/>
</dbReference>
<evidence type="ECO:0000256" key="10">
    <source>
        <dbReference type="PROSITE-ProRule" id="PRU01193"/>
    </source>
</evidence>
<dbReference type="Pfam" id="PF01595">
    <property type="entry name" value="CNNM"/>
    <property type="match status" value="1"/>
</dbReference>
<dbReference type="GO" id="GO:0050660">
    <property type="term" value="F:flavin adenine dinucleotide binding"/>
    <property type="evidence" value="ECO:0007669"/>
    <property type="project" value="InterPro"/>
</dbReference>
<dbReference type="SMART" id="SM01091">
    <property type="entry name" value="CorC_HlyC"/>
    <property type="match status" value="1"/>
</dbReference>
<dbReference type="InterPro" id="IPR002550">
    <property type="entry name" value="CNNM"/>
</dbReference>
<evidence type="ECO:0000256" key="8">
    <source>
        <dbReference type="ARBA" id="ARBA00023136"/>
    </source>
</evidence>
<feature type="domain" description="CBS" evidence="13">
    <location>
        <begin position="291"/>
        <end position="348"/>
    </location>
</feature>
<evidence type="ECO:0000259" key="13">
    <source>
        <dbReference type="PROSITE" id="PS51371"/>
    </source>
</evidence>
<dbReference type="InterPro" id="IPR005170">
    <property type="entry name" value="Transptr-assoc_dom"/>
</dbReference>
<dbReference type="InterPro" id="IPR036318">
    <property type="entry name" value="FAD-bd_PCMH-like_sf"/>
</dbReference>
<evidence type="ECO:0000313" key="15">
    <source>
        <dbReference type="EMBL" id="GCE19415.1"/>
    </source>
</evidence>
<feature type="transmembrane region" description="Helical" evidence="12">
    <location>
        <begin position="6"/>
        <end position="30"/>
    </location>
</feature>
<evidence type="ECO:0000256" key="12">
    <source>
        <dbReference type="SAM" id="Phobius"/>
    </source>
</evidence>
<evidence type="ECO:0000256" key="5">
    <source>
        <dbReference type="ARBA" id="ARBA00022737"/>
    </source>
</evidence>
<dbReference type="RefSeq" id="WP_126551297.1">
    <property type="nucleotide sequence ID" value="NZ_BIFS01000001.1"/>
</dbReference>
<keyword evidence="16" id="KW-1185">Reference proteome</keyword>
<organism evidence="15 16">
    <name type="scientific">Dictyobacter kobayashii</name>
    <dbReference type="NCBI Taxonomy" id="2014872"/>
    <lineage>
        <taxon>Bacteria</taxon>
        <taxon>Bacillati</taxon>
        <taxon>Chloroflexota</taxon>
        <taxon>Ktedonobacteria</taxon>
        <taxon>Ktedonobacterales</taxon>
        <taxon>Dictyobacteraceae</taxon>
        <taxon>Dictyobacter</taxon>
    </lineage>
</organism>
<name>A0A402AK45_9CHLR</name>
<dbReference type="Proteomes" id="UP000287188">
    <property type="component" value="Unassembled WGS sequence"/>
</dbReference>
<protein>
    <submittedName>
        <fullName evidence="15">Membrane protein</fullName>
    </submittedName>
</protein>
<evidence type="ECO:0000313" key="16">
    <source>
        <dbReference type="Proteomes" id="UP000287188"/>
    </source>
</evidence>
<dbReference type="PROSITE" id="PS51846">
    <property type="entry name" value="CNNM"/>
    <property type="match status" value="1"/>
</dbReference>
<dbReference type="InterPro" id="IPR000644">
    <property type="entry name" value="CBS_dom"/>
</dbReference>
<feature type="region of interest" description="Disordered" evidence="11">
    <location>
        <begin position="443"/>
        <end position="467"/>
    </location>
</feature>
<dbReference type="PANTHER" id="PTHR43099:SF2">
    <property type="entry name" value="UPF0053 PROTEIN YRKA"/>
    <property type="match status" value="1"/>
</dbReference>
<feature type="domain" description="CNNM transmembrane" evidence="14">
    <location>
        <begin position="1"/>
        <end position="206"/>
    </location>
</feature>
<dbReference type="SUPFAM" id="SSF56176">
    <property type="entry name" value="FAD-binding/transporter-associated domain-like"/>
    <property type="match status" value="1"/>
</dbReference>
<dbReference type="PANTHER" id="PTHR43099">
    <property type="entry name" value="UPF0053 PROTEIN YRKA"/>
    <property type="match status" value="1"/>
</dbReference>
<dbReference type="FunFam" id="3.10.580.10:FF:000002">
    <property type="entry name" value="Magnesium/cobalt efflux protein CorC"/>
    <property type="match status" value="1"/>
</dbReference>
<evidence type="ECO:0000256" key="4">
    <source>
        <dbReference type="ARBA" id="ARBA00022692"/>
    </source>
</evidence>
<accession>A0A402AK45</accession>
<proteinExistence type="inferred from homology"/>
<evidence type="ECO:0000256" key="1">
    <source>
        <dbReference type="ARBA" id="ARBA00004651"/>
    </source>
</evidence>
<dbReference type="EMBL" id="BIFS01000001">
    <property type="protein sequence ID" value="GCE19415.1"/>
    <property type="molecule type" value="Genomic_DNA"/>
</dbReference>
<feature type="domain" description="CBS" evidence="13">
    <location>
        <begin position="225"/>
        <end position="286"/>
    </location>
</feature>
<evidence type="ECO:0000256" key="11">
    <source>
        <dbReference type="SAM" id="MobiDB-lite"/>
    </source>
</evidence>
<sequence>MDVSSLFGLLAVFALVAANGFFVAGEFALVKIRTTRVAQLVAEGNAKAKVVEKEVQHLDTFIAATQLGITLASLALGWIGEPSLAHLVEPLFLWIGGTTAVALSHTLAVAISFILITIFHIVLGELVPKSIALQRSEGTALFVAGPLYLFAQVLRPFITLMNGIGNFFVRLLGLEATSAHTSVHSVEELEMLVAQSREAGLLQQQEELLLRHVFNFSDKTAQQVMVPRSEVVAVPITISREALIQTFSRENYTRIPVYEDTLDNVIGLIHIKDIFQAHSSQQGQKSNLRSMLRPVLYVTETSSLDVILAQMRSRRIHMAIVIDEYGSTAGIITLEDIIEELVGEVQDEFDTSDRGVRHEIEVLPDGSISVDGLIAISSFAEQFGGSEAELENIHANTLAGYIFETLDRLPKIGDTVPFGTYLLRVEEMDGRRIARVKVIKAKPEPNTTTGSHLTLVKEQPQPPDEKT</sequence>
<dbReference type="PROSITE" id="PS51371">
    <property type="entry name" value="CBS"/>
    <property type="match status" value="2"/>
</dbReference>
<evidence type="ECO:0000256" key="9">
    <source>
        <dbReference type="PROSITE-ProRule" id="PRU00703"/>
    </source>
</evidence>
<dbReference type="SUPFAM" id="SSF54631">
    <property type="entry name" value="CBS-domain pair"/>
    <property type="match status" value="1"/>
</dbReference>
<dbReference type="Gene3D" id="3.10.580.10">
    <property type="entry name" value="CBS-domain"/>
    <property type="match status" value="1"/>
</dbReference>
<dbReference type="SMART" id="SM00116">
    <property type="entry name" value="CBS"/>
    <property type="match status" value="2"/>
</dbReference>
<dbReference type="InterPro" id="IPR016169">
    <property type="entry name" value="FAD-bd_PCMH_sub2"/>
</dbReference>
<dbReference type="Pfam" id="PF00571">
    <property type="entry name" value="CBS"/>
    <property type="match status" value="2"/>
</dbReference>
<evidence type="ECO:0000256" key="7">
    <source>
        <dbReference type="ARBA" id="ARBA00023122"/>
    </source>
</evidence>
<keyword evidence="6 10" id="KW-1133">Transmembrane helix</keyword>
<keyword evidence="5" id="KW-0677">Repeat</keyword>